<name>A0A2P5BG87_TREOI</name>
<proteinExistence type="predicted"/>
<comment type="caution">
    <text evidence="1">The sequence shown here is derived from an EMBL/GenBank/DDBJ whole genome shotgun (WGS) entry which is preliminary data.</text>
</comment>
<keyword evidence="2" id="KW-1185">Reference proteome</keyword>
<organism evidence="1 2">
    <name type="scientific">Trema orientale</name>
    <name type="common">Charcoal tree</name>
    <name type="synonym">Celtis orientalis</name>
    <dbReference type="NCBI Taxonomy" id="63057"/>
    <lineage>
        <taxon>Eukaryota</taxon>
        <taxon>Viridiplantae</taxon>
        <taxon>Streptophyta</taxon>
        <taxon>Embryophyta</taxon>
        <taxon>Tracheophyta</taxon>
        <taxon>Spermatophyta</taxon>
        <taxon>Magnoliopsida</taxon>
        <taxon>eudicotyledons</taxon>
        <taxon>Gunneridae</taxon>
        <taxon>Pentapetalae</taxon>
        <taxon>rosids</taxon>
        <taxon>fabids</taxon>
        <taxon>Rosales</taxon>
        <taxon>Cannabaceae</taxon>
        <taxon>Trema</taxon>
    </lineage>
</organism>
<accession>A0A2P5BG87</accession>
<reference evidence="2" key="1">
    <citation type="submission" date="2016-06" db="EMBL/GenBank/DDBJ databases">
        <title>Parallel loss of symbiosis genes in relatives of nitrogen-fixing non-legume Parasponia.</title>
        <authorList>
            <person name="Van Velzen R."/>
            <person name="Holmer R."/>
            <person name="Bu F."/>
            <person name="Rutten L."/>
            <person name="Van Zeijl A."/>
            <person name="Liu W."/>
            <person name="Santuari L."/>
            <person name="Cao Q."/>
            <person name="Sharma T."/>
            <person name="Shen D."/>
            <person name="Roswanjaya Y."/>
            <person name="Wardhani T."/>
            <person name="Kalhor M.S."/>
            <person name="Jansen J."/>
            <person name="Van den Hoogen J."/>
            <person name="Gungor B."/>
            <person name="Hartog M."/>
            <person name="Hontelez J."/>
            <person name="Verver J."/>
            <person name="Yang W.-C."/>
            <person name="Schijlen E."/>
            <person name="Repin R."/>
            <person name="Schilthuizen M."/>
            <person name="Schranz E."/>
            <person name="Heidstra R."/>
            <person name="Miyata K."/>
            <person name="Fedorova E."/>
            <person name="Kohlen W."/>
            <person name="Bisseling T."/>
            <person name="Smit S."/>
            <person name="Geurts R."/>
        </authorList>
    </citation>
    <scope>NUCLEOTIDE SEQUENCE [LARGE SCALE GENOMIC DNA]</scope>
    <source>
        <strain evidence="2">cv. RG33-2</strain>
    </source>
</reference>
<dbReference type="AlphaFoldDB" id="A0A2P5BG87"/>
<dbReference type="InParanoid" id="A0A2P5BG87"/>
<protein>
    <submittedName>
        <fullName evidence="1">Uncharacterized protein</fullName>
    </submittedName>
</protein>
<dbReference type="EMBL" id="JXTC01000529">
    <property type="protein sequence ID" value="PON47769.1"/>
    <property type="molecule type" value="Genomic_DNA"/>
</dbReference>
<dbReference type="Proteomes" id="UP000237000">
    <property type="component" value="Unassembled WGS sequence"/>
</dbReference>
<evidence type="ECO:0000313" key="1">
    <source>
        <dbReference type="EMBL" id="PON47769.1"/>
    </source>
</evidence>
<sequence length="75" mass="8336">MDFVSLSTPYPSPLSNLPLISATKQSLRLSASLESLECFNSLRSDFSFSTSLAFNLKREVYGGSKREILKLCSRV</sequence>
<gene>
    <name evidence="1" type="ORF">TorRG33x02_322210</name>
</gene>
<evidence type="ECO:0000313" key="2">
    <source>
        <dbReference type="Proteomes" id="UP000237000"/>
    </source>
</evidence>